<evidence type="ECO:0000313" key="7">
    <source>
        <dbReference type="Proteomes" id="UP000677616"/>
    </source>
</evidence>
<dbReference type="InterPro" id="IPR002772">
    <property type="entry name" value="Glyco_hydro_3_C"/>
</dbReference>
<dbReference type="Gene3D" id="3.20.20.300">
    <property type="entry name" value="Glycoside hydrolase, family 3, N-terminal domain"/>
    <property type="match status" value="1"/>
</dbReference>
<organism evidence="6 7">
    <name type="scientific">Streptococcus oriscaviae</name>
    <dbReference type="NCBI Taxonomy" id="2781599"/>
    <lineage>
        <taxon>Bacteria</taxon>
        <taxon>Bacillati</taxon>
        <taxon>Bacillota</taxon>
        <taxon>Bacilli</taxon>
        <taxon>Lactobacillales</taxon>
        <taxon>Streptococcaceae</taxon>
        <taxon>Streptococcus</taxon>
    </lineage>
</organism>
<dbReference type="InterPro" id="IPR036881">
    <property type="entry name" value="Glyco_hydro_3_C_sf"/>
</dbReference>
<dbReference type="Gene3D" id="3.40.50.1700">
    <property type="entry name" value="Glycoside hydrolase family 3 C-terminal domain"/>
    <property type="match status" value="1"/>
</dbReference>
<dbReference type="Pfam" id="PF00933">
    <property type="entry name" value="Glyco_hydro_3"/>
    <property type="match status" value="1"/>
</dbReference>
<dbReference type="InterPro" id="IPR013783">
    <property type="entry name" value="Ig-like_fold"/>
</dbReference>
<protein>
    <submittedName>
        <fullName evidence="6">Glycoside hydrolase family 3 C-terminal domain-containing protein</fullName>
    </submittedName>
</protein>
<keyword evidence="3" id="KW-0119">Carbohydrate metabolism</keyword>
<keyword evidence="2 4" id="KW-0378">Hydrolase</keyword>
<dbReference type="Pfam" id="PF14310">
    <property type="entry name" value="Fn3-like"/>
    <property type="match status" value="1"/>
</dbReference>
<gene>
    <name evidence="6" type="ORF">INT76_09405</name>
</gene>
<dbReference type="InterPro" id="IPR001764">
    <property type="entry name" value="Glyco_hydro_3_N"/>
</dbReference>
<keyword evidence="4" id="KW-0326">Glycosidase</keyword>
<evidence type="ECO:0000259" key="5">
    <source>
        <dbReference type="SMART" id="SM01217"/>
    </source>
</evidence>
<dbReference type="Proteomes" id="UP000677616">
    <property type="component" value="Chromosome"/>
</dbReference>
<dbReference type="InterPro" id="IPR050288">
    <property type="entry name" value="Cellulose_deg_GH3"/>
</dbReference>
<keyword evidence="7" id="KW-1185">Reference proteome</keyword>
<dbReference type="SMART" id="SM01217">
    <property type="entry name" value="Fn3_like"/>
    <property type="match status" value="1"/>
</dbReference>
<dbReference type="InterPro" id="IPR017853">
    <property type="entry name" value="GH"/>
</dbReference>
<dbReference type="InterPro" id="IPR026891">
    <property type="entry name" value="Fn3-like"/>
</dbReference>
<dbReference type="PANTHER" id="PTHR42715">
    <property type="entry name" value="BETA-GLUCOSIDASE"/>
    <property type="match status" value="1"/>
</dbReference>
<dbReference type="Pfam" id="PF01915">
    <property type="entry name" value="Glyco_hydro_3_C"/>
    <property type="match status" value="1"/>
</dbReference>
<comment type="similarity">
    <text evidence="1 4">Belongs to the glycosyl hydrolase 3 family.</text>
</comment>
<feature type="domain" description="Fibronectin type III-like" evidence="5">
    <location>
        <begin position="314"/>
        <end position="385"/>
    </location>
</feature>
<reference evidence="6 7" key="1">
    <citation type="submission" date="2021-04" db="EMBL/GenBank/DDBJ databases">
        <title>Complete genome sequence of a novel Streptococcus species.</title>
        <authorList>
            <person name="Teng J.L.L."/>
        </authorList>
    </citation>
    <scope>NUCLEOTIDE SEQUENCE [LARGE SCALE GENOMIC DNA]</scope>
    <source>
        <strain evidence="6 7">HKU75</strain>
    </source>
</reference>
<sequence>MTLQAHEEEHYQKLRELTPECMVLLKSNEDFPLDGPQLIDLYGNGARRTIKGGTGSGDVNVRHFTTIEEGLLNAGFKIGTTTWLDSYDEIWQKAHSEFCDNIKNRIEKEGITAIMLGIGAVMPEPEYELATNGNADTAIYVLARVSGEGSDREAVKGDFQLTTTEINTICHLQETYEKFILVLNVGGVVDLSPIVDKVENILLISQTGIAIGDGFADVLLGHAYPSGKLTTTWAKYEDYPQIGDFAEIDDTRYKEGIYVGYRYFDTVQTTPVFSFGFGKTYTTFDWEVSEISRNKTEIRLVTEITNTGEFKGKEVLQLYVSVPSGKIDQPFQTLAAFKKSKELQPGESETLILTFDIRDLASFDTKSSSKILESGSYIVRLGNTSNQTEPVAVINISSRTLVQKLSDAGGQPDFEDWIPNQNIQDDVLPDLPIIQINSDEIPQIVNETHSSDQNIRDFVQGLTNEELAYICLGGFEDSGNNSFIGNAGRKVAGAAGETTSKIENLPALVMADGPAGLRLSRKYYRDETGAYSLDTGSFESLMEVLPDSMIQLLGLDKMKEQKIVGEVFEQYCSAIPIGTAIGQSWNTDLAEQVGNLVGKEMKIFGIHIWLAPALNIHRNPLCGRNFEYYSEDPLISGKMAAAITIGVQKLDKLGVSIKHFCCNNQETNRMWNNSIVSQRALRDLYLKGFEIAIRESDPATVMSSYNLLNGEHASQREDILETILRKEWGYKGLVMSDWVTAGLSGKSKNTYPSAIASGSIKAGNDLMMPGGVHDFQDLMKALNSTEVTYPITRVELERSATRVIELIVKLSGKNI</sequence>
<dbReference type="PANTHER" id="PTHR42715:SF10">
    <property type="entry name" value="BETA-GLUCOSIDASE"/>
    <property type="match status" value="1"/>
</dbReference>
<dbReference type="SUPFAM" id="SSF52279">
    <property type="entry name" value="Beta-D-glucan exohydrolase, C-terminal domain"/>
    <property type="match status" value="1"/>
</dbReference>
<proteinExistence type="inferred from homology"/>
<evidence type="ECO:0000256" key="3">
    <source>
        <dbReference type="ARBA" id="ARBA00023277"/>
    </source>
</evidence>
<dbReference type="InterPro" id="IPR019800">
    <property type="entry name" value="Glyco_hydro_3_AS"/>
</dbReference>
<dbReference type="PROSITE" id="PS00775">
    <property type="entry name" value="GLYCOSYL_HYDROL_F3"/>
    <property type="match status" value="1"/>
</dbReference>
<evidence type="ECO:0000256" key="4">
    <source>
        <dbReference type="RuleBase" id="RU361161"/>
    </source>
</evidence>
<dbReference type="Gene3D" id="2.60.40.10">
    <property type="entry name" value="Immunoglobulins"/>
    <property type="match status" value="1"/>
</dbReference>
<dbReference type="RefSeq" id="WP_212570182.1">
    <property type="nucleotide sequence ID" value="NZ_CP073084.1"/>
</dbReference>
<evidence type="ECO:0000313" key="6">
    <source>
        <dbReference type="EMBL" id="QUE54032.1"/>
    </source>
</evidence>
<dbReference type="GO" id="GO:0016787">
    <property type="term" value="F:hydrolase activity"/>
    <property type="evidence" value="ECO:0007669"/>
    <property type="project" value="UniProtKB-KW"/>
</dbReference>
<dbReference type="InterPro" id="IPR036962">
    <property type="entry name" value="Glyco_hydro_3_N_sf"/>
</dbReference>
<dbReference type="SUPFAM" id="SSF51445">
    <property type="entry name" value="(Trans)glycosidases"/>
    <property type="match status" value="1"/>
</dbReference>
<name>A0ABX7YKP2_9STRE</name>
<dbReference type="EMBL" id="CP073084">
    <property type="protein sequence ID" value="QUE54032.1"/>
    <property type="molecule type" value="Genomic_DNA"/>
</dbReference>
<dbReference type="PRINTS" id="PR00133">
    <property type="entry name" value="GLHYDRLASE3"/>
</dbReference>
<evidence type="ECO:0000256" key="2">
    <source>
        <dbReference type="ARBA" id="ARBA00022801"/>
    </source>
</evidence>
<accession>A0ABX7YKP2</accession>
<evidence type="ECO:0000256" key="1">
    <source>
        <dbReference type="ARBA" id="ARBA00005336"/>
    </source>
</evidence>